<reference evidence="1" key="2">
    <citation type="journal article" date="2015" name="Data Brief">
        <title>Shoot transcriptome of the giant reed, Arundo donax.</title>
        <authorList>
            <person name="Barrero R.A."/>
            <person name="Guerrero F.D."/>
            <person name="Moolhuijzen P."/>
            <person name="Goolsby J.A."/>
            <person name="Tidwell J."/>
            <person name="Bellgard S.E."/>
            <person name="Bellgard M.I."/>
        </authorList>
    </citation>
    <scope>NUCLEOTIDE SEQUENCE</scope>
    <source>
        <tissue evidence="1">Shoot tissue taken approximately 20 cm above the soil surface</tissue>
    </source>
</reference>
<dbReference type="EMBL" id="GBRH01266719">
    <property type="protein sequence ID" value="JAD31176.1"/>
    <property type="molecule type" value="Transcribed_RNA"/>
</dbReference>
<reference evidence="1" key="1">
    <citation type="submission" date="2014-09" db="EMBL/GenBank/DDBJ databases">
        <authorList>
            <person name="Magalhaes I.L.F."/>
            <person name="Oliveira U."/>
            <person name="Santos F.R."/>
            <person name="Vidigal T.H.D.A."/>
            <person name="Brescovit A.D."/>
            <person name="Santos A.J."/>
        </authorList>
    </citation>
    <scope>NUCLEOTIDE SEQUENCE</scope>
    <source>
        <tissue evidence="1">Shoot tissue taken approximately 20 cm above the soil surface</tissue>
    </source>
</reference>
<sequence>MPSFVGPTLITKVSNIHCPCP</sequence>
<protein>
    <submittedName>
        <fullName evidence="1">Uncharacterized protein</fullName>
    </submittedName>
</protein>
<dbReference type="AlphaFoldDB" id="A0A0A8YX85"/>
<name>A0A0A8YX85_ARUDO</name>
<organism evidence="1">
    <name type="scientific">Arundo donax</name>
    <name type="common">Giant reed</name>
    <name type="synonym">Donax arundinaceus</name>
    <dbReference type="NCBI Taxonomy" id="35708"/>
    <lineage>
        <taxon>Eukaryota</taxon>
        <taxon>Viridiplantae</taxon>
        <taxon>Streptophyta</taxon>
        <taxon>Embryophyta</taxon>
        <taxon>Tracheophyta</taxon>
        <taxon>Spermatophyta</taxon>
        <taxon>Magnoliopsida</taxon>
        <taxon>Liliopsida</taxon>
        <taxon>Poales</taxon>
        <taxon>Poaceae</taxon>
        <taxon>PACMAD clade</taxon>
        <taxon>Arundinoideae</taxon>
        <taxon>Arundineae</taxon>
        <taxon>Arundo</taxon>
    </lineage>
</organism>
<accession>A0A0A8YX85</accession>
<proteinExistence type="predicted"/>
<evidence type="ECO:0000313" key="1">
    <source>
        <dbReference type="EMBL" id="JAD31176.1"/>
    </source>
</evidence>